<evidence type="ECO:0000256" key="1">
    <source>
        <dbReference type="SAM" id="MobiDB-lite"/>
    </source>
</evidence>
<feature type="region of interest" description="Disordered" evidence="1">
    <location>
        <begin position="150"/>
        <end position="175"/>
    </location>
</feature>
<protein>
    <submittedName>
        <fullName evidence="2">17637_t:CDS:1</fullName>
    </submittedName>
</protein>
<evidence type="ECO:0000313" key="2">
    <source>
        <dbReference type="EMBL" id="CAG8508542.1"/>
    </source>
</evidence>
<dbReference type="Proteomes" id="UP000789405">
    <property type="component" value="Unassembled WGS sequence"/>
</dbReference>
<keyword evidence="3" id="KW-1185">Reference proteome</keyword>
<proteinExistence type="predicted"/>
<accession>A0A9N8ZVH7</accession>
<gene>
    <name evidence="2" type="ORF">DERYTH_LOCUS3266</name>
</gene>
<name>A0A9N8ZVH7_9GLOM</name>
<feature type="compositionally biased region" description="Basic and acidic residues" evidence="1">
    <location>
        <begin position="1"/>
        <end position="21"/>
    </location>
</feature>
<dbReference type="EMBL" id="CAJVPY010001129">
    <property type="protein sequence ID" value="CAG8508542.1"/>
    <property type="molecule type" value="Genomic_DNA"/>
</dbReference>
<comment type="caution">
    <text evidence="2">The sequence shown here is derived from an EMBL/GenBank/DDBJ whole genome shotgun (WGS) entry which is preliminary data.</text>
</comment>
<dbReference type="AlphaFoldDB" id="A0A9N8ZVH7"/>
<organism evidence="2 3">
    <name type="scientific">Dentiscutata erythropus</name>
    <dbReference type="NCBI Taxonomy" id="1348616"/>
    <lineage>
        <taxon>Eukaryota</taxon>
        <taxon>Fungi</taxon>
        <taxon>Fungi incertae sedis</taxon>
        <taxon>Mucoromycota</taxon>
        <taxon>Glomeromycotina</taxon>
        <taxon>Glomeromycetes</taxon>
        <taxon>Diversisporales</taxon>
        <taxon>Gigasporaceae</taxon>
        <taxon>Dentiscutata</taxon>
    </lineage>
</organism>
<reference evidence="2" key="1">
    <citation type="submission" date="2021-06" db="EMBL/GenBank/DDBJ databases">
        <authorList>
            <person name="Kallberg Y."/>
            <person name="Tangrot J."/>
            <person name="Rosling A."/>
        </authorList>
    </citation>
    <scope>NUCLEOTIDE SEQUENCE</scope>
    <source>
        <strain evidence="2">MA453B</strain>
    </source>
</reference>
<evidence type="ECO:0000313" key="3">
    <source>
        <dbReference type="Proteomes" id="UP000789405"/>
    </source>
</evidence>
<feature type="compositionally biased region" description="Polar residues" evidence="1">
    <location>
        <begin position="99"/>
        <end position="112"/>
    </location>
</feature>
<feature type="region of interest" description="Disordered" evidence="1">
    <location>
        <begin position="1"/>
        <end position="55"/>
    </location>
</feature>
<feature type="region of interest" description="Disordered" evidence="1">
    <location>
        <begin position="74"/>
        <end position="115"/>
    </location>
</feature>
<sequence length="207" mass="23786">MLIKIRQREKPSLTNEKDTRKSIKGVFKNSNEANGDIEDDEGANKEEGKMRKAKGLKTCTGTLKDVCNAWIRKKKESEEPKAIGSREVNESNLPAEVKASTTYQKSSKFNSPEDSESIDYRLADNNLMCSSAYIDHEIELTKATMGIETRSRKETSYWKNESKEPHADPNKSIEIEPENSKKFEWHLKNAEGKLKRQINFDYNQTKY</sequence>